<dbReference type="GeneID" id="115628615"/>
<evidence type="ECO:0000313" key="3">
    <source>
        <dbReference type="RefSeq" id="XP_030380659.1"/>
    </source>
</evidence>
<feature type="transmembrane region" description="Helical" evidence="1">
    <location>
        <begin position="216"/>
        <end position="241"/>
    </location>
</feature>
<gene>
    <name evidence="3" type="primary">LOC115628615</name>
</gene>
<keyword evidence="1" id="KW-0812">Transmembrane</keyword>
<protein>
    <submittedName>
        <fullName evidence="3">Uncharacterized protein LOC115628615</fullName>
    </submittedName>
</protein>
<name>A0A6J2TX03_DROLE</name>
<keyword evidence="2" id="KW-1185">Reference proteome</keyword>
<dbReference type="AlphaFoldDB" id="A0A6J2TX03"/>
<organism evidence="2 3">
    <name type="scientific">Drosophila lebanonensis</name>
    <name type="common">Fruit fly</name>
    <name type="synonym">Scaptodrosophila lebanonensis</name>
    <dbReference type="NCBI Taxonomy" id="7225"/>
    <lineage>
        <taxon>Eukaryota</taxon>
        <taxon>Metazoa</taxon>
        <taxon>Ecdysozoa</taxon>
        <taxon>Arthropoda</taxon>
        <taxon>Hexapoda</taxon>
        <taxon>Insecta</taxon>
        <taxon>Pterygota</taxon>
        <taxon>Neoptera</taxon>
        <taxon>Endopterygota</taxon>
        <taxon>Diptera</taxon>
        <taxon>Brachycera</taxon>
        <taxon>Muscomorpha</taxon>
        <taxon>Ephydroidea</taxon>
        <taxon>Drosophilidae</taxon>
        <taxon>Scaptodrosophila</taxon>
    </lineage>
</organism>
<dbReference type="RefSeq" id="XP_030380659.1">
    <property type="nucleotide sequence ID" value="XM_030524799.1"/>
</dbReference>
<reference evidence="3" key="1">
    <citation type="submission" date="2025-08" db="UniProtKB">
        <authorList>
            <consortium name="RefSeq"/>
        </authorList>
    </citation>
    <scope>IDENTIFICATION</scope>
    <source>
        <strain evidence="3">11010-0011.00</strain>
        <tissue evidence="3">Whole body</tissue>
    </source>
</reference>
<dbReference type="OrthoDB" id="7841600at2759"/>
<sequence>MELTALAYNLNRMRETRIIVWLQAESEGEAFNDILKKIGELHFVNLLLCRAAPVGLLKVYRLLPFPFPRFEPVYIVDVGPYCHKSWSNYGGITARTLPDQIMPGIYVVTDRRTGEHRLSGSSGKFITAFTKGRNISLKYTQPVEFGKVILPNIIENMTRHGELDIPLSVKFRAISRPRHGIESSEVIGVVDWIVIVPCRQLLNIHGVYNMLLEEHWAYYILGAYVAFAIIETLISTAEYYLCHHTHRFDCCGLFVNLRVFCGLLGFGMPIQSSGGVATRQVIMTICVFGLVFSTFFSAKLSTLLTMFPQSSAINTFEDLEAAQISVILDPLTHERKPALYFANGLPYAFFLPENSIYKTAIDDYIRTCESMGFFDKWRKESFIELMYHSKQSRINAKIPTNDFQPLRFRDLNWLCYAADSLAFVVEYCVGHWQKRSSTNAVVLA</sequence>
<keyword evidence="1" id="KW-0472">Membrane</keyword>
<evidence type="ECO:0000256" key="1">
    <source>
        <dbReference type="SAM" id="Phobius"/>
    </source>
</evidence>
<feature type="transmembrane region" description="Helical" evidence="1">
    <location>
        <begin position="276"/>
        <end position="296"/>
    </location>
</feature>
<dbReference type="Proteomes" id="UP000504634">
    <property type="component" value="Unplaced"/>
</dbReference>
<feature type="transmembrane region" description="Helical" evidence="1">
    <location>
        <begin position="253"/>
        <end position="270"/>
    </location>
</feature>
<keyword evidence="1" id="KW-1133">Transmembrane helix</keyword>
<evidence type="ECO:0000313" key="2">
    <source>
        <dbReference type="Proteomes" id="UP000504634"/>
    </source>
</evidence>
<accession>A0A6J2TX03</accession>
<proteinExistence type="predicted"/>